<keyword evidence="1" id="KW-0812">Transmembrane</keyword>
<feature type="transmembrane region" description="Helical" evidence="1">
    <location>
        <begin position="55"/>
        <end position="76"/>
    </location>
</feature>
<name>A0ABT2ZR64_9RHOB</name>
<dbReference type="EMBL" id="JAOWKZ010000003">
    <property type="protein sequence ID" value="MCV2873494.1"/>
    <property type="molecule type" value="Genomic_DNA"/>
</dbReference>
<gene>
    <name evidence="2" type="ORF">OEZ71_14430</name>
</gene>
<reference evidence="2 3" key="1">
    <citation type="submission" date="2022-10" db="EMBL/GenBank/DDBJ databases">
        <title>Defluviimonas sp. nov., isolated from ocean surface sediments.</title>
        <authorList>
            <person name="He W."/>
            <person name="Wang L."/>
            <person name="Zhang D.-F."/>
        </authorList>
    </citation>
    <scope>NUCLEOTIDE SEQUENCE [LARGE SCALE GENOMIC DNA]</scope>
    <source>
        <strain evidence="2 3">WL0050</strain>
    </source>
</reference>
<protein>
    <recommendedName>
        <fullName evidence="4">NnrT protein</fullName>
    </recommendedName>
</protein>
<sequence length="86" mass="9182">MSGTRSPSKTAPATESLWKLGAILWPFVAGAVAINVFLLGLIFHSAGWSNAISPVASLLWALPLSVPATWLAARWVRGLIREAEGR</sequence>
<evidence type="ECO:0000313" key="3">
    <source>
        <dbReference type="Proteomes" id="UP001652564"/>
    </source>
</evidence>
<keyword evidence="3" id="KW-1185">Reference proteome</keyword>
<evidence type="ECO:0000256" key="1">
    <source>
        <dbReference type="SAM" id="Phobius"/>
    </source>
</evidence>
<evidence type="ECO:0008006" key="4">
    <source>
        <dbReference type="Google" id="ProtNLM"/>
    </source>
</evidence>
<keyword evidence="1" id="KW-1133">Transmembrane helix</keyword>
<organism evidence="2 3">
    <name type="scientific">Albidovulum litorale</name>
    <dbReference type="NCBI Taxonomy" id="2984134"/>
    <lineage>
        <taxon>Bacteria</taxon>
        <taxon>Pseudomonadati</taxon>
        <taxon>Pseudomonadota</taxon>
        <taxon>Alphaproteobacteria</taxon>
        <taxon>Rhodobacterales</taxon>
        <taxon>Paracoccaceae</taxon>
        <taxon>Albidovulum</taxon>
    </lineage>
</organism>
<accession>A0ABT2ZR64</accession>
<comment type="caution">
    <text evidence="2">The sequence shown here is derived from an EMBL/GenBank/DDBJ whole genome shotgun (WGS) entry which is preliminary data.</text>
</comment>
<dbReference type="RefSeq" id="WP_263740700.1">
    <property type="nucleotide sequence ID" value="NZ_JAOWKZ010000003.1"/>
</dbReference>
<evidence type="ECO:0000313" key="2">
    <source>
        <dbReference type="EMBL" id="MCV2873494.1"/>
    </source>
</evidence>
<keyword evidence="1" id="KW-0472">Membrane</keyword>
<feature type="transmembrane region" description="Helical" evidence="1">
    <location>
        <begin position="20"/>
        <end position="43"/>
    </location>
</feature>
<dbReference type="Proteomes" id="UP001652564">
    <property type="component" value="Unassembled WGS sequence"/>
</dbReference>
<proteinExistence type="predicted"/>